<dbReference type="OrthoDB" id="9757917at2"/>
<dbReference type="Pfam" id="PF13086">
    <property type="entry name" value="AAA_11"/>
    <property type="match status" value="2"/>
</dbReference>
<name>A0A3B7MS71_9BACT</name>
<dbReference type="Pfam" id="PF11784">
    <property type="entry name" value="DUF3320"/>
    <property type="match status" value="1"/>
</dbReference>
<dbReference type="Pfam" id="PF13087">
    <property type="entry name" value="AAA_12"/>
    <property type="match status" value="1"/>
</dbReference>
<dbReference type="Gene3D" id="3.40.960.10">
    <property type="entry name" value="VSR Endonuclease"/>
    <property type="match status" value="1"/>
</dbReference>
<dbReference type="FunFam" id="3.40.960.10:FF:000002">
    <property type="entry name" value="DNA helicase related protein"/>
    <property type="match status" value="1"/>
</dbReference>
<dbReference type="InterPro" id="IPR047187">
    <property type="entry name" value="SF1_C_Upf1"/>
</dbReference>
<organism evidence="5 6">
    <name type="scientific">Paraflavitalea soli</name>
    <dbReference type="NCBI Taxonomy" id="2315862"/>
    <lineage>
        <taxon>Bacteria</taxon>
        <taxon>Pseudomonadati</taxon>
        <taxon>Bacteroidota</taxon>
        <taxon>Chitinophagia</taxon>
        <taxon>Chitinophagales</taxon>
        <taxon>Chitinophagaceae</taxon>
        <taxon>Paraflavitalea</taxon>
    </lineage>
</organism>
<dbReference type="InterPro" id="IPR049468">
    <property type="entry name" value="Restrct_endonuc-II-like_dom"/>
</dbReference>
<dbReference type="PANTHER" id="PTHR10887:SF530">
    <property type="entry name" value="SUPERFAMILY I DNA HELICASES"/>
    <property type="match status" value="1"/>
</dbReference>
<evidence type="ECO:0000259" key="4">
    <source>
        <dbReference type="Pfam" id="PF18741"/>
    </source>
</evidence>
<feature type="domain" description="DNA2/NAM7 helicase-like C-terminal" evidence="3">
    <location>
        <begin position="1056"/>
        <end position="1242"/>
    </location>
</feature>
<dbReference type="InterPro" id="IPR045055">
    <property type="entry name" value="DNA2/NAM7-like"/>
</dbReference>
<dbReference type="InterPro" id="IPR027417">
    <property type="entry name" value="P-loop_NTPase"/>
</dbReference>
<evidence type="ECO:0000259" key="3">
    <source>
        <dbReference type="Pfam" id="PF13087"/>
    </source>
</evidence>
<dbReference type="CDD" id="cd18808">
    <property type="entry name" value="SF1_C_Upf1"/>
    <property type="match status" value="1"/>
</dbReference>
<dbReference type="Proteomes" id="UP000263900">
    <property type="component" value="Chromosome"/>
</dbReference>
<dbReference type="KEGG" id="pseg:D3H65_26885"/>
<dbReference type="FunFam" id="3.40.50.300:FF:002063">
    <property type="entry name" value="DNA helicase related protein"/>
    <property type="match status" value="1"/>
</dbReference>
<sequence>MSETILNKLEASRKELLDLGLRNPLLNYKMPASRGLQIVQEKSVAVYDILVRQGKAMTFLSKPAKEDNKPVKDNNKNGTAIELFPEPAVSALPEHEVNLLPAQNANGLPALAEDRLPVLEEETLPEPVSEEAYTDTKLQTNETDINLQRRLLNTYYDARTSIEEQGVNILYLSLGMLHWYDADNSQEIRKAPLVLIPVSLDRSSARERFRLRYTLEEMGANISLQAKMKAEFGIIIPDMPEPEDFDINAYFDAINTAIDKAPRWKIEHNQVELGFFSFGKFMIYNDLDSNKWPADKKPALHPIVINLFERGFGHEGIGIPEDAHIDEDTNAHQLFQVVDADSSQLLAMLAVNEGRNLVIQGPPGTGKSQTITNIIANAIGQGKKVLFVAEKMAALEVVKRRLDNINLGEACLELHSHKANKKELHQELRRVLDLGRPTLQQLQQHVSLLETHKDELNAYCYAINSPIANSDLTAHQVIGYLLQIHDHTRNRPVEKIPLADIDNWDAERMKRAEAFSDRVQARLKEIGVPANLLFWGSRLLVLLPHEQEVLLKSFQQAETATKEIAATADQSAPHIGVAVPVNHEETVALASIFKLLSLKPALESCAIKHEAWLLNQADIEELLQTGKRLAALREQYNDIFIPEAWQQDVMEIRQNLLAHGHKWYRFIIGAYNKSNKQLATCCKTSLPKDNNSKLQYVDAILESKRLEATLQEHDALAAELFGRRWQKLRSDWAALEAANRYLLIVHKQIATGTCPRIVLDYLEKHEDPAIAKKHHDALMAKADQHKNATQQVVAKLALDEALRFGNKTLLQQTFSGQITLLQDWQNGIAAIHQAILWNSLTETAATENLQSLIHTATHWPQAKDLLTMSVQKTWYEYLLEQAIMDNPALRKFERASHEEVVQQFQQTDRLNLQYNRARAAARHWENMPRLEAGGQVNTLRTEFNKKSRHKPIRKLVEEAGLAIQAIKPVFMMSPLSIANFLPPGSVEFDIVIFDEASQVRPVEALGAILRGKQVVVVGDTKQLPPTSFFDSLTNEIEDEDNVTADLPSILGMCDAQGAPQRMLRWHYRSRHESLIMLSNHEFYENKLVIFPSPGSKHRMGLVFHHLKDTIYDRGKTRTNQKEAEIVAEAVLEHARRSPKLSLGVAAFSSAQRQAIQDALETRRRKHPELEPFFTAHADEPFFVKNLENVQGDERDVIFISIGYGRSADGVVSMSFGPLNNDGGERRLNVLITRAKLRCEVFTNITADDIDLSRTTRYSIQALKSFLYFAQHGKLYLPQKIEGLPADSPFEETVADKLAALGYTVRRQVGSRGYYLDLAIVDENNPGRYILGIECDGAAYHAARSARDRDRLRQQVLEAIGWRIYRVWSTDWFRNPERELKRLVEAIEQAKTLQHIDDDVYEEEGDVIEPVVLEREEIMEQATDIPAYELAKVPPDIASLEIHLHSVGKLSIWIEEIVKVESPVHFDEVARRMIEAAGMARVGSRIRDALLQAVKYAEANKWIRVSEDFLWHREMKQPQLRDRSKLPAPVKKLKYIAPEEFILAIEKVVRGSIAIQPEAVVPLVARLFGFGRVTEEMKAEILGMIGRSLQQGHIYQEGDFLKAIN</sequence>
<dbReference type="InterPro" id="IPR041677">
    <property type="entry name" value="DNA2/NAM7_AAA_11"/>
</dbReference>
<proteinExistence type="predicted"/>
<protein>
    <submittedName>
        <fullName evidence="5">DUF3320 domain-containing protein</fullName>
    </submittedName>
</protein>
<evidence type="ECO:0000313" key="5">
    <source>
        <dbReference type="EMBL" id="AXY77384.1"/>
    </source>
</evidence>
<evidence type="ECO:0000313" key="6">
    <source>
        <dbReference type="Proteomes" id="UP000263900"/>
    </source>
</evidence>
<dbReference type="Pfam" id="PF13195">
    <property type="entry name" value="DUF4011"/>
    <property type="match status" value="1"/>
</dbReference>
<gene>
    <name evidence="5" type="ORF">D3H65_26885</name>
</gene>
<evidence type="ECO:0000259" key="1">
    <source>
        <dbReference type="Pfam" id="PF11784"/>
    </source>
</evidence>
<dbReference type="SUPFAM" id="SSF52980">
    <property type="entry name" value="Restriction endonuclease-like"/>
    <property type="match status" value="1"/>
</dbReference>
<dbReference type="EMBL" id="CP032157">
    <property type="protein sequence ID" value="AXY77384.1"/>
    <property type="molecule type" value="Genomic_DNA"/>
</dbReference>
<feature type="domain" description="DUF3320" evidence="1">
    <location>
        <begin position="1441"/>
        <end position="1487"/>
    </location>
</feature>
<evidence type="ECO:0000259" key="2">
    <source>
        <dbReference type="Pfam" id="PF13086"/>
    </source>
</evidence>
<reference evidence="5 6" key="1">
    <citation type="submission" date="2018-09" db="EMBL/GenBank/DDBJ databases">
        <title>Genome sequencing of strain 6GH32-13.</title>
        <authorList>
            <person name="Weon H.-Y."/>
            <person name="Heo J."/>
            <person name="Kwon S.-W."/>
        </authorList>
    </citation>
    <scope>NUCLEOTIDE SEQUENCE [LARGE SCALE GENOMIC DNA]</scope>
    <source>
        <strain evidence="5 6">5GH32-13</strain>
    </source>
</reference>
<dbReference type="InterPro" id="IPR021754">
    <property type="entry name" value="DUF3320"/>
</dbReference>
<dbReference type="InterPro" id="IPR025103">
    <property type="entry name" value="DUF4011"/>
</dbReference>
<feature type="domain" description="DNA2/NAM7 helicase helicase" evidence="2">
    <location>
        <begin position="987"/>
        <end position="1027"/>
    </location>
</feature>
<dbReference type="GO" id="GO:0004386">
    <property type="term" value="F:helicase activity"/>
    <property type="evidence" value="ECO:0007669"/>
    <property type="project" value="InterPro"/>
</dbReference>
<dbReference type="PANTHER" id="PTHR10887">
    <property type="entry name" value="DNA2/NAM7 HELICASE FAMILY"/>
    <property type="match status" value="1"/>
</dbReference>
<keyword evidence="6" id="KW-1185">Reference proteome</keyword>
<dbReference type="Gene3D" id="3.40.50.300">
    <property type="entry name" value="P-loop containing nucleotide triphosphate hydrolases"/>
    <property type="match status" value="3"/>
</dbReference>
<dbReference type="RefSeq" id="WP_119053260.1">
    <property type="nucleotide sequence ID" value="NZ_CP032157.1"/>
</dbReference>
<feature type="domain" description="Restriction endonuclease type II-like" evidence="4">
    <location>
        <begin position="1289"/>
        <end position="1386"/>
    </location>
</feature>
<dbReference type="InterPro" id="IPR041679">
    <property type="entry name" value="DNA2/NAM7-like_C"/>
</dbReference>
<feature type="domain" description="DNA2/NAM7 helicase helicase" evidence="2">
    <location>
        <begin position="341"/>
        <end position="438"/>
    </location>
</feature>
<dbReference type="InterPro" id="IPR011335">
    <property type="entry name" value="Restrct_endonuc-II-like"/>
</dbReference>
<dbReference type="SUPFAM" id="SSF52540">
    <property type="entry name" value="P-loop containing nucleoside triphosphate hydrolases"/>
    <property type="match status" value="1"/>
</dbReference>
<accession>A0A3B7MS71</accession>
<dbReference type="Pfam" id="PF18741">
    <property type="entry name" value="MTES_1575"/>
    <property type="match status" value="1"/>
</dbReference>